<dbReference type="Proteomes" id="UP001499863">
    <property type="component" value="Unassembled WGS sequence"/>
</dbReference>
<keyword evidence="2" id="KW-1185">Reference proteome</keyword>
<comment type="caution">
    <text evidence="1">The sequence shown here is derived from an EMBL/GenBank/DDBJ whole genome shotgun (WGS) entry which is preliminary data.</text>
</comment>
<evidence type="ECO:0000313" key="2">
    <source>
        <dbReference type="Proteomes" id="UP001499863"/>
    </source>
</evidence>
<sequence>MRAAVDGALSVGVGHTLDADLNALAAGGGPVPKCAVLINSSLVENWPKAILTAYQGTRSVEPVREAVFGTRIRLAIFPVLIDRVELAEPPRGLCFGIGDLGTIDLRAIEGDGIGHPMGEFPPARASSDTFGRFARFLRDGERDVLNVGGTGDALVPALSRAHGLAESQWISSAQFALQMINAPQAQTFSRP</sequence>
<protein>
    <submittedName>
        <fullName evidence="1">Uncharacterized protein</fullName>
    </submittedName>
</protein>
<organism evidence="1 2">
    <name type="scientific">Kitasatospora putterlickiae</name>
    <dbReference type="NCBI Taxonomy" id="221725"/>
    <lineage>
        <taxon>Bacteria</taxon>
        <taxon>Bacillati</taxon>
        <taxon>Actinomycetota</taxon>
        <taxon>Actinomycetes</taxon>
        <taxon>Kitasatosporales</taxon>
        <taxon>Streptomycetaceae</taxon>
        <taxon>Kitasatospora</taxon>
    </lineage>
</organism>
<evidence type="ECO:0000313" key="1">
    <source>
        <dbReference type="EMBL" id="GAA1391288.1"/>
    </source>
</evidence>
<dbReference type="EMBL" id="BAAAKJ010000108">
    <property type="protein sequence ID" value="GAA1391288.1"/>
    <property type="molecule type" value="Genomic_DNA"/>
</dbReference>
<name>A0ABN1XVX9_9ACTN</name>
<gene>
    <name evidence="1" type="ORF">GCM10009639_21000</name>
</gene>
<proteinExistence type="predicted"/>
<reference evidence="1 2" key="1">
    <citation type="journal article" date="2019" name="Int. J. Syst. Evol. Microbiol.">
        <title>The Global Catalogue of Microorganisms (GCM) 10K type strain sequencing project: providing services to taxonomists for standard genome sequencing and annotation.</title>
        <authorList>
            <consortium name="The Broad Institute Genomics Platform"/>
            <consortium name="The Broad Institute Genome Sequencing Center for Infectious Disease"/>
            <person name="Wu L."/>
            <person name="Ma J."/>
        </authorList>
    </citation>
    <scope>NUCLEOTIDE SEQUENCE [LARGE SCALE GENOMIC DNA]</scope>
    <source>
        <strain evidence="1 2">JCM 12393</strain>
    </source>
</reference>
<accession>A0ABN1XVX9</accession>